<keyword evidence="1" id="KW-1133">Transmembrane helix</keyword>
<comment type="caution">
    <text evidence="2">The sequence shown here is derived from an EMBL/GenBank/DDBJ whole genome shotgun (WGS) entry which is preliminary data.</text>
</comment>
<dbReference type="OrthoDB" id="9919862at2"/>
<proteinExistence type="predicted"/>
<sequence length="60" mass="6442">MSNLISAAISLIVITAFLGGLAYSIWENTDDIAFPVIVAIILAMVYKSAYDEIKSGPNHV</sequence>
<dbReference type="Proteomes" id="UP000294887">
    <property type="component" value="Unassembled WGS sequence"/>
</dbReference>
<reference evidence="2 3" key="1">
    <citation type="submission" date="2019-03" db="EMBL/GenBank/DDBJ databases">
        <title>Genomic Encyclopedia of Type Strains, Phase IV (KMG-IV): sequencing the most valuable type-strain genomes for metagenomic binning, comparative biology and taxonomic classification.</title>
        <authorList>
            <person name="Goeker M."/>
        </authorList>
    </citation>
    <scope>NUCLEOTIDE SEQUENCE [LARGE SCALE GENOMIC DNA]</scope>
    <source>
        <strain evidence="2 3">DSM 24830</strain>
    </source>
</reference>
<evidence type="ECO:0000256" key="1">
    <source>
        <dbReference type="SAM" id="Phobius"/>
    </source>
</evidence>
<organism evidence="2 3">
    <name type="scientific">Cocleimonas flava</name>
    <dbReference type="NCBI Taxonomy" id="634765"/>
    <lineage>
        <taxon>Bacteria</taxon>
        <taxon>Pseudomonadati</taxon>
        <taxon>Pseudomonadota</taxon>
        <taxon>Gammaproteobacteria</taxon>
        <taxon>Thiotrichales</taxon>
        <taxon>Thiotrichaceae</taxon>
        <taxon>Cocleimonas</taxon>
    </lineage>
</organism>
<evidence type="ECO:0000313" key="2">
    <source>
        <dbReference type="EMBL" id="TCJ87112.1"/>
    </source>
</evidence>
<protein>
    <submittedName>
        <fullName evidence="2">Uncharacterized protein</fullName>
    </submittedName>
</protein>
<dbReference type="EMBL" id="SMFQ01000003">
    <property type="protein sequence ID" value="TCJ87112.1"/>
    <property type="molecule type" value="Genomic_DNA"/>
</dbReference>
<name>A0A4R1F3G6_9GAMM</name>
<gene>
    <name evidence="2" type="ORF">EV695_1614</name>
</gene>
<keyword evidence="1" id="KW-0812">Transmembrane</keyword>
<dbReference type="RefSeq" id="WP_131905417.1">
    <property type="nucleotide sequence ID" value="NZ_BAAAFU010000004.1"/>
</dbReference>
<dbReference type="AlphaFoldDB" id="A0A4R1F3G6"/>
<keyword evidence="3" id="KW-1185">Reference proteome</keyword>
<feature type="transmembrane region" description="Helical" evidence="1">
    <location>
        <begin position="7"/>
        <end position="26"/>
    </location>
</feature>
<keyword evidence="1" id="KW-0472">Membrane</keyword>
<feature type="transmembrane region" description="Helical" evidence="1">
    <location>
        <begin position="32"/>
        <end position="50"/>
    </location>
</feature>
<accession>A0A4R1F3G6</accession>
<evidence type="ECO:0000313" key="3">
    <source>
        <dbReference type="Proteomes" id="UP000294887"/>
    </source>
</evidence>